<reference evidence="2" key="1">
    <citation type="journal article" date="2020" name="Cell">
        <title>Large-Scale Comparative Analyses of Tick Genomes Elucidate Their Genetic Diversity and Vector Capacities.</title>
        <authorList>
            <consortium name="Tick Genome and Microbiome Consortium (TIGMIC)"/>
            <person name="Jia N."/>
            <person name="Wang J."/>
            <person name="Shi W."/>
            <person name="Du L."/>
            <person name="Sun Y."/>
            <person name="Zhan W."/>
            <person name="Jiang J.F."/>
            <person name="Wang Q."/>
            <person name="Zhang B."/>
            <person name="Ji P."/>
            <person name="Bell-Sakyi L."/>
            <person name="Cui X.M."/>
            <person name="Yuan T.T."/>
            <person name="Jiang B.G."/>
            <person name="Yang W.F."/>
            <person name="Lam T.T."/>
            <person name="Chang Q.C."/>
            <person name="Ding S.J."/>
            <person name="Wang X.J."/>
            <person name="Zhu J.G."/>
            <person name="Ruan X.D."/>
            <person name="Zhao L."/>
            <person name="Wei J.T."/>
            <person name="Ye R.Z."/>
            <person name="Que T.C."/>
            <person name="Du C.H."/>
            <person name="Zhou Y.H."/>
            <person name="Cheng J.X."/>
            <person name="Dai P.F."/>
            <person name="Guo W.B."/>
            <person name="Han X.H."/>
            <person name="Huang E.J."/>
            <person name="Li L.F."/>
            <person name="Wei W."/>
            <person name="Gao Y.C."/>
            <person name="Liu J.Z."/>
            <person name="Shao H.Z."/>
            <person name="Wang X."/>
            <person name="Wang C.C."/>
            <person name="Yang T.C."/>
            <person name="Huo Q.B."/>
            <person name="Li W."/>
            <person name="Chen H.Y."/>
            <person name="Chen S.E."/>
            <person name="Zhou L.G."/>
            <person name="Ni X.B."/>
            <person name="Tian J.H."/>
            <person name="Sheng Y."/>
            <person name="Liu T."/>
            <person name="Pan Y.S."/>
            <person name="Xia L.Y."/>
            <person name="Li J."/>
            <person name="Zhao F."/>
            <person name="Cao W.C."/>
        </authorList>
    </citation>
    <scope>NUCLEOTIDE SEQUENCE</scope>
    <source>
        <strain evidence="2">Rmic-2018</strain>
    </source>
</reference>
<dbReference type="EMBL" id="JABSTU010000009">
    <property type="protein sequence ID" value="KAH8021359.1"/>
    <property type="molecule type" value="Genomic_DNA"/>
</dbReference>
<feature type="region of interest" description="Disordered" evidence="1">
    <location>
        <begin position="34"/>
        <end position="57"/>
    </location>
</feature>
<dbReference type="Proteomes" id="UP000821866">
    <property type="component" value="Chromosome 7"/>
</dbReference>
<keyword evidence="3" id="KW-1185">Reference proteome</keyword>
<name>A0A9J6DGW8_RHIMP</name>
<evidence type="ECO:0000313" key="3">
    <source>
        <dbReference type="Proteomes" id="UP000821866"/>
    </source>
</evidence>
<gene>
    <name evidence="2" type="ORF">HPB51_015506</name>
</gene>
<accession>A0A9J6DGW8</accession>
<feature type="compositionally biased region" description="Basic and acidic residues" evidence="1">
    <location>
        <begin position="35"/>
        <end position="57"/>
    </location>
</feature>
<comment type="caution">
    <text evidence="2">The sequence shown here is derived from an EMBL/GenBank/DDBJ whole genome shotgun (WGS) entry which is preliminary data.</text>
</comment>
<reference evidence="2" key="2">
    <citation type="submission" date="2021-09" db="EMBL/GenBank/DDBJ databases">
        <authorList>
            <person name="Jia N."/>
            <person name="Wang J."/>
            <person name="Shi W."/>
            <person name="Du L."/>
            <person name="Sun Y."/>
            <person name="Zhan W."/>
            <person name="Jiang J."/>
            <person name="Wang Q."/>
            <person name="Zhang B."/>
            <person name="Ji P."/>
            <person name="Sakyi L.B."/>
            <person name="Cui X."/>
            <person name="Yuan T."/>
            <person name="Jiang B."/>
            <person name="Yang W."/>
            <person name="Lam T.T.-Y."/>
            <person name="Chang Q."/>
            <person name="Ding S."/>
            <person name="Wang X."/>
            <person name="Zhu J."/>
            <person name="Ruan X."/>
            <person name="Zhao L."/>
            <person name="Wei J."/>
            <person name="Que T."/>
            <person name="Du C."/>
            <person name="Cheng J."/>
            <person name="Dai P."/>
            <person name="Han X."/>
            <person name="Huang E."/>
            <person name="Gao Y."/>
            <person name="Liu J."/>
            <person name="Shao H."/>
            <person name="Ye R."/>
            <person name="Li L."/>
            <person name="Wei W."/>
            <person name="Wang X."/>
            <person name="Wang C."/>
            <person name="Huo Q."/>
            <person name="Li W."/>
            <person name="Guo W."/>
            <person name="Chen H."/>
            <person name="Chen S."/>
            <person name="Zhou L."/>
            <person name="Zhou L."/>
            <person name="Ni X."/>
            <person name="Tian J."/>
            <person name="Zhou Y."/>
            <person name="Sheng Y."/>
            <person name="Liu T."/>
            <person name="Pan Y."/>
            <person name="Xia L."/>
            <person name="Li J."/>
            <person name="Zhao F."/>
            <person name="Cao W."/>
        </authorList>
    </citation>
    <scope>NUCLEOTIDE SEQUENCE</scope>
    <source>
        <strain evidence="2">Rmic-2018</strain>
        <tissue evidence="2">Larvae</tissue>
    </source>
</reference>
<protein>
    <submittedName>
        <fullName evidence="2">Uncharacterized protein</fullName>
    </submittedName>
</protein>
<sequence>MIVATEHRCLAERQPALLEHRVSQSACSRILLVRPHREQPPSPDRLKTETVQKNGAEPDVRPYRGLAFRLIDQQYVMAALERVVLHPTLLDEVARVIQVDKAELAVMARGRLRRTQCLDGFMQVVGVVKDRVVCHPVDDGRLQVDDLNEDCWRHVRQYLSTADVKCAAANVDNA</sequence>
<organism evidence="2 3">
    <name type="scientific">Rhipicephalus microplus</name>
    <name type="common">Cattle tick</name>
    <name type="synonym">Boophilus microplus</name>
    <dbReference type="NCBI Taxonomy" id="6941"/>
    <lineage>
        <taxon>Eukaryota</taxon>
        <taxon>Metazoa</taxon>
        <taxon>Ecdysozoa</taxon>
        <taxon>Arthropoda</taxon>
        <taxon>Chelicerata</taxon>
        <taxon>Arachnida</taxon>
        <taxon>Acari</taxon>
        <taxon>Parasitiformes</taxon>
        <taxon>Ixodida</taxon>
        <taxon>Ixodoidea</taxon>
        <taxon>Ixodidae</taxon>
        <taxon>Rhipicephalinae</taxon>
        <taxon>Rhipicephalus</taxon>
        <taxon>Boophilus</taxon>
    </lineage>
</organism>
<dbReference type="AlphaFoldDB" id="A0A9J6DGW8"/>
<proteinExistence type="predicted"/>
<evidence type="ECO:0000313" key="2">
    <source>
        <dbReference type="EMBL" id="KAH8021359.1"/>
    </source>
</evidence>
<evidence type="ECO:0000256" key="1">
    <source>
        <dbReference type="SAM" id="MobiDB-lite"/>
    </source>
</evidence>